<evidence type="ECO:0000256" key="4">
    <source>
        <dbReference type="RuleBase" id="RU361187"/>
    </source>
</evidence>
<keyword evidence="6" id="KW-0732">Signal</keyword>
<evidence type="ECO:0000313" key="8">
    <source>
        <dbReference type="EMBL" id="WNG45794.1"/>
    </source>
</evidence>
<protein>
    <submittedName>
        <fullName evidence="8">Family 43 glycosylhydrolase</fullName>
    </submittedName>
</protein>
<feature type="domain" description="Beta-xylosidase C-terminal Concanavalin A-like" evidence="7">
    <location>
        <begin position="349"/>
        <end position="526"/>
    </location>
</feature>
<dbReference type="Gene3D" id="2.115.10.20">
    <property type="entry name" value="Glycosyl hydrolase domain, family 43"/>
    <property type="match status" value="1"/>
</dbReference>
<feature type="region of interest" description="Disordered" evidence="5">
    <location>
        <begin position="28"/>
        <end position="50"/>
    </location>
</feature>
<name>A0ABY9WPR6_9BACT</name>
<evidence type="ECO:0000313" key="9">
    <source>
        <dbReference type="Proteomes" id="UP001611383"/>
    </source>
</evidence>
<feature type="signal peptide" evidence="6">
    <location>
        <begin position="1"/>
        <end position="19"/>
    </location>
</feature>
<dbReference type="InterPro" id="IPR023296">
    <property type="entry name" value="Glyco_hydro_beta-prop_sf"/>
</dbReference>
<feature type="compositionally biased region" description="Pro residues" evidence="5">
    <location>
        <begin position="30"/>
        <end position="45"/>
    </location>
</feature>
<evidence type="ECO:0000256" key="2">
    <source>
        <dbReference type="ARBA" id="ARBA00022801"/>
    </source>
</evidence>
<keyword evidence="9" id="KW-1185">Reference proteome</keyword>
<dbReference type="SUPFAM" id="SSF49899">
    <property type="entry name" value="Concanavalin A-like lectins/glucanases"/>
    <property type="match status" value="1"/>
</dbReference>
<evidence type="ECO:0000259" key="7">
    <source>
        <dbReference type="Pfam" id="PF17851"/>
    </source>
</evidence>
<keyword evidence="2 4" id="KW-0378">Hydrolase</keyword>
<accession>A0ABY9WPR6</accession>
<dbReference type="PANTHER" id="PTHR42812:SF5">
    <property type="entry name" value="ENDO-ARABINASE"/>
    <property type="match status" value="1"/>
</dbReference>
<feature type="chain" id="PRO_5046605824" evidence="6">
    <location>
        <begin position="20"/>
        <end position="533"/>
    </location>
</feature>
<dbReference type="InterPro" id="IPR013320">
    <property type="entry name" value="ConA-like_dom_sf"/>
</dbReference>
<evidence type="ECO:0000256" key="3">
    <source>
        <dbReference type="ARBA" id="ARBA00023295"/>
    </source>
</evidence>
<organism evidence="8 9">
    <name type="scientific">Archangium minus</name>
    <dbReference type="NCBI Taxonomy" id="83450"/>
    <lineage>
        <taxon>Bacteria</taxon>
        <taxon>Pseudomonadati</taxon>
        <taxon>Myxococcota</taxon>
        <taxon>Myxococcia</taxon>
        <taxon>Myxococcales</taxon>
        <taxon>Cystobacterineae</taxon>
        <taxon>Archangiaceae</taxon>
        <taxon>Archangium</taxon>
    </lineage>
</organism>
<dbReference type="Proteomes" id="UP001611383">
    <property type="component" value="Chromosome"/>
</dbReference>
<dbReference type="CDD" id="cd08999">
    <property type="entry name" value="GH43_ABN-like"/>
    <property type="match status" value="1"/>
</dbReference>
<evidence type="ECO:0000256" key="5">
    <source>
        <dbReference type="SAM" id="MobiDB-lite"/>
    </source>
</evidence>
<evidence type="ECO:0000256" key="6">
    <source>
        <dbReference type="SAM" id="SignalP"/>
    </source>
</evidence>
<sequence>MRLRGVLLPAAVLSLTMLAALPLPSCIPQSTPPQPPPPAQPPPPLEVTNPILSGDFADPSVLRVGEDYWAAATSSEWAPHFPLLHSKDLLHWEVVGPIFQTAPTWSEGNYWAPELAQDKGRYFVFYTARQKGGPLCVAVATAAQPSGPYTDHGPLVCQELGSIDGALIRDENDTLYLVWKEDGNSRSLPTPIWAQPLSEDGTRLIGAPTQILMNDSPWEGQLVEGPHLIKRNGWFYMFYAGSACCGRDCNYAVGVARSRKLLGGWEKNPLNPIMKSNESWKCPGHGSVVTDTQGRDYFLYHAYRATDFVYVGRQGLLDEIQWAEDGWPTINGRRGPGGKVLAKPAAFSEDFTSSSLATGWVWPNGRQPTTSVEAGLLSLSPPADRAADPIGAVFARSTNAGNYTAETVLDVSGLPAGMAAGLSAFGDPENALGVYVRSGKVEVWHRERNTHEVLTSLDAPTSADGKLRLRMTAKDGQTYRFAVSPEDTTWTEVGPELSGAYLPPWDRGVRVALTAGGVAGASARFDSLRITPN</sequence>
<dbReference type="RefSeq" id="WP_395821342.1">
    <property type="nucleotide sequence ID" value="NZ_CP043494.1"/>
</dbReference>
<dbReference type="InterPro" id="IPR006710">
    <property type="entry name" value="Glyco_hydro_43"/>
</dbReference>
<dbReference type="InterPro" id="IPR051795">
    <property type="entry name" value="Glycosyl_Hydrlase_43"/>
</dbReference>
<dbReference type="PANTHER" id="PTHR42812">
    <property type="entry name" value="BETA-XYLOSIDASE"/>
    <property type="match status" value="1"/>
</dbReference>
<dbReference type="Gene3D" id="2.60.120.200">
    <property type="match status" value="1"/>
</dbReference>
<dbReference type="SUPFAM" id="SSF75005">
    <property type="entry name" value="Arabinanase/levansucrase/invertase"/>
    <property type="match status" value="1"/>
</dbReference>
<dbReference type="Pfam" id="PF17851">
    <property type="entry name" value="GH43_C2"/>
    <property type="match status" value="1"/>
</dbReference>
<proteinExistence type="inferred from homology"/>
<keyword evidence="3 4" id="KW-0326">Glycosidase</keyword>
<evidence type="ECO:0000256" key="1">
    <source>
        <dbReference type="ARBA" id="ARBA00009865"/>
    </source>
</evidence>
<gene>
    <name evidence="8" type="ORF">F0U60_18015</name>
</gene>
<dbReference type="InterPro" id="IPR041542">
    <property type="entry name" value="GH43_C2"/>
</dbReference>
<dbReference type="EMBL" id="CP043494">
    <property type="protein sequence ID" value="WNG45794.1"/>
    <property type="molecule type" value="Genomic_DNA"/>
</dbReference>
<comment type="similarity">
    <text evidence="1 4">Belongs to the glycosyl hydrolase 43 family.</text>
</comment>
<dbReference type="Pfam" id="PF04616">
    <property type="entry name" value="Glyco_hydro_43"/>
    <property type="match status" value="1"/>
</dbReference>
<reference evidence="8 9" key="1">
    <citation type="submission" date="2019-08" db="EMBL/GenBank/DDBJ databases">
        <title>Archangium and Cystobacter genomes.</title>
        <authorList>
            <person name="Chen I.-C.K."/>
            <person name="Wielgoss S."/>
        </authorList>
    </citation>
    <scope>NUCLEOTIDE SEQUENCE [LARGE SCALE GENOMIC DNA]</scope>
    <source>
        <strain evidence="8 9">Cbm 6</strain>
    </source>
</reference>